<sequence length="110" mass="11871">MWIGGAAVATIITDVGITTTMVYRLCTSPQGTILLHSRPVVQRLIYYFVVSGLFMCIEAGAVLVSFFAAPGTMLFGAIYLVGGKIYVNSLLSMLNNRSVLRSMLAHGNHT</sequence>
<protein>
    <recommendedName>
        <fullName evidence="2">DUF6534 domain-containing protein</fullName>
    </recommendedName>
</protein>
<dbReference type="Pfam" id="PF20152">
    <property type="entry name" value="DUF6534"/>
    <property type="match status" value="1"/>
</dbReference>
<dbReference type="Proteomes" id="UP000305948">
    <property type="component" value="Unassembled WGS sequence"/>
</dbReference>
<feature type="transmembrane region" description="Helical" evidence="1">
    <location>
        <begin position="6"/>
        <end position="23"/>
    </location>
</feature>
<keyword evidence="1" id="KW-0472">Membrane</keyword>
<keyword evidence="1" id="KW-0812">Transmembrane</keyword>
<keyword evidence="4" id="KW-1185">Reference proteome</keyword>
<dbReference type="AlphaFoldDB" id="A0A5C3N3V1"/>
<dbReference type="EMBL" id="ML213519">
    <property type="protein sequence ID" value="TFK48451.1"/>
    <property type="molecule type" value="Genomic_DNA"/>
</dbReference>
<organism evidence="3 4">
    <name type="scientific">Heliocybe sulcata</name>
    <dbReference type="NCBI Taxonomy" id="5364"/>
    <lineage>
        <taxon>Eukaryota</taxon>
        <taxon>Fungi</taxon>
        <taxon>Dikarya</taxon>
        <taxon>Basidiomycota</taxon>
        <taxon>Agaricomycotina</taxon>
        <taxon>Agaricomycetes</taxon>
        <taxon>Gloeophyllales</taxon>
        <taxon>Gloeophyllaceae</taxon>
        <taxon>Heliocybe</taxon>
    </lineage>
</organism>
<gene>
    <name evidence="3" type="ORF">OE88DRAFT_526877</name>
</gene>
<feature type="transmembrane region" description="Helical" evidence="1">
    <location>
        <begin position="74"/>
        <end position="94"/>
    </location>
</feature>
<dbReference type="InterPro" id="IPR045339">
    <property type="entry name" value="DUF6534"/>
</dbReference>
<proteinExistence type="predicted"/>
<evidence type="ECO:0000313" key="3">
    <source>
        <dbReference type="EMBL" id="TFK48451.1"/>
    </source>
</evidence>
<keyword evidence="1" id="KW-1133">Transmembrane helix</keyword>
<accession>A0A5C3N3V1</accession>
<reference evidence="3 4" key="1">
    <citation type="journal article" date="2019" name="Nat. Ecol. Evol.">
        <title>Megaphylogeny resolves global patterns of mushroom evolution.</title>
        <authorList>
            <person name="Varga T."/>
            <person name="Krizsan K."/>
            <person name="Foldi C."/>
            <person name="Dima B."/>
            <person name="Sanchez-Garcia M."/>
            <person name="Sanchez-Ramirez S."/>
            <person name="Szollosi G.J."/>
            <person name="Szarkandi J.G."/>
            <person name="Papp V."/>
            <person name="Albert L."/>
            <person name="Andreopoulos W."/>
            <person name="Angelini C."/>
            <person name="Antonin V."/>
            <person name="Barry K.W."/>
            <person name="Bougher N.L."/>
            <person name="Buchanan P."/>
            <person name="Buyck B."/>
            <person name="Bense V."/>
            <person name="Catcheside P."/>
            <person name="Chovatia M."/>
            <person name="Cooper J."/>
            <person name="Damon W."/>
            <person name="Desjardin D."/>
            <person name="Finy P."/>
            <person name="Geml J."/>
            <person name="Haridas S."/>
            <person name="Hughes K."/>
            <person name="Justo A."/>
            <person name="Karasinski D."/>
            <person name="Kautmanova I."/>
            <person name="Kiss B."/>
            <person name="Kocsube S."/>
            <person name="Kotiranta H."/>
            <person name="LaButti K.M."/>
            <person name="Lechner B.E."/>
            <person name="Liimatainen K."/>
            <person name="Lipzen A."/>
            <person name="Lukacs Z."/>
            <person name="Mihaltcheva S."/>
            <person name="Morgado L.N."/>
            <person name="Niskanen T."/>
            <person name="Noordeloos M.E."/>
            <person name="Ohm R.A."/>
            <person name="Ortiz-Santana B."/>
            <person name="Ovrebo C."/>
            <person name="Racz N."/>
            <person name="Riley R."/>
            <person name="Savchenko A."/>
            <person name="Shiryaev A."/>
            <person name="Soop K."/>
            <person name="Spirin V."/>
            <person name="Szebenyi C."/>
            <person name="Tomsovsky M."/>
            <person name="Tulloss R.E."/>
            <person name="Uehling J."/>
            <person name="Grigoriev I.V."/>
            <person name="Vagvolgyi C."/>
            <person name="Papp T."/>
            <person name="Martin F.M."/>
            <person name="Miettinen O."/>
            <person name="Hibbett D.S."/>
            <person name="Nagy L.G."/>
        </authorList>
    </citation>
    <scope>NUCLEOTIDE SEQUENCE [LARGE SCALE GENOMIC DNA]</scope>
    <source>
        <strain evidence="3 4">OMC1185</strain>
    </source>
</reference>
<name>A0A5C3N3V1_9AGAM</name>
<feature type="transmembrane region" description="Helical" evidence="1">
    <location>
        <begin position="44"/>
        <end position="68"/>
    </location>
</feature>
<evidence type="ECO:0000256" key="1">
    <source>
        <dbReference type="SAM" id="Phobius"/>
    </source>
</evidence>
<evidence type="ECO:0000313" key="4">
    <source>
        <dbReference type="Proteomes" id="UP000305948"/>
    </source>
</evidence>
<evidence type="ECO:0000259" key="2">
    <source>
        <dbReference type="Pfam" id="PF20152"/>
    </source>
</evidence>
<dbReference type="OrthoDB" id="3270417at2759"/>
<feature type="domain" description="DUF6534" evidence="2">
    <location>
        <begin position="11"/>
        <end position="98"/>
    </location>
</feature>